<evidence type="ECO:0000259" key="1">
    <source>
        <dbReference type="Pfam" id="PF00561"/>
    </source>
</evidence>
<dbReference type="SUPFAM" id="SSF53474">
    <property type="entry name" value="alpha/beta-Hydrolases"/>
    <property type="match status" value="1"/>
</dbReference>
<keyword evidence="3" id="KW-1185">Reference proteome</keyword>
<sequence>MMVFKQEIVVYNGYKINVERHIYSSKLQSAILVNGALATSSSFLHWVKHLEGRVNTILFDLPFAGKSKPMNKSLSIITKEQEVEIINHLIRHYEPEIIMSVSWGGLAALMAANQNTDIIKKAVIASFSITINEKMERYILKARDYVYANKFSELGMLLNDEVGKYLPRALKRTNYKHIANLDIHEYHQACFHLEQIIKLKDFDYKRLISKTSIPVIFINGERDEYTTCEDVKYLKNYLPNSEFYTVSHAGHFLDLENKQASLALKDIFENVIP</sequence>
<dbReference type="Pfam" id="PF00561">
    <property type="entry name" value="Abhydrolase_1"/>
    <property type="match status" value="1"/>
</dbReference>
<evidence type="ECO:0000313" key="3">
    <source>
        <dbReference type="Proteomes" id="UP001379444"/>
    </source>
</evidence>
<dbReference type="RefSeq" id="WP_264496748.1">
    <property type="nucleotide sequence ID" value="NZ_CP109947.1"/>
</dbReference>
<dbReference type="PANTHER" id="PTHR43194">
    <property type="entry name" value="HYDROLASE ALPHA/BETA FOLD FAMILY"/>
    <property type="match status" value="1"/>
</dbReference>
<feature type="domain" description="AB hydrolase-1" evidence="1">
    <location>
        <begin position="31"/>
        <end position="256"/>
    </location>
</feature>
<evidence type="ECO:0000313" key="2">
    <source>
        <dbReference type="EMBL" id="WWO39260.1"/>
    </source>
</evidence>
<dbReference type="Proteomes" id="UP001379444">
    <property type="component" value="Chromosome"/>
</dbReference>
<organism evidence="2 3">
    <name type="scientific">Pectobacterium cacticida</name>
    <dbReference type="NCBI Taxonomy" id="69221"/>
    <lineage>
        <taxon>Bacteria</taxon>
        <taxon>Pseudomonadati</taxon>
        <taxon>Pseudomonadota</taxon>
        <taxon>Gammaproteobacteria</taxon>
        <taxon>Enterobacterales</taxon>
        <taxon>Pectobacteriaceae</taxon>
        <taxon>Pectobacterium</taxon>
    </lineage>
</organism>
<name>A0ABZ2GEF0_9GAMM</name>
<gene>
    <name evidence="2" type="ORF">QNA12_04430</name>
</gene>
<dbReference type="GO" id="GO:0016787">
    <property type="term" value="F:hydrolase activity"/>
    <property type="evidence" value="ECO:0007669"/>
    <property type="project" value="UniProtKB-KW"/>
</dbReference>
<keyword evidence="2" id="KW-0378">Hydrolase</keyword>
<dbReference type="Gene3D" id="3.40.50.1820">
    <property type="entry name" value="alpha/beta hydrolase"/>
    <property type="match status" value="1"/>
</dbReference>
<dbReference type="PANTHER" id="PTHR43194:SF5">
    <property type="entry name" value="PIMELOYL-[ACYL-CARRIER PROTEIN] METHYL ESTER ESTERASE"/>
    <property type="match status" value="1"/>
</dbReference>
<dbReference type="InterPro" id="IPR000073">
    <property type="entry name" value="AB_hydrolase_1"/>
</dbReference>
<dbReference type="InterPro" id="IPR029058">
    <property type="entry name" value="AB_hydrolase_fold"/>
</dbReference>
<reference evidence="2 3" key="1">
    <citation type="journal article" date="2024" name="Front. Plant Sci.">
        <title>Comprehensive phenomic and genomic studies of the species, Pectobacterium cacticida and proposal for reclassification as Alcorniella cacticida comb. nov.</title>
        <authorList>
            <person name="Jonca J."/>
            <person name="Pirhonen M."/>
            <person name="Waleron M.M."/>
            <person name="Gawor J."/>
            <person name="Mrozik A."/>
            <person name="Smoktunowicz M."/>
            <person name="Waleron K."/>
            <person name="Waleron M."/>
        </authorList>
    </citation>
    <scope>NUCLEOTIDE SEQUENCE [LARGE SCALE GENOMIC DNA]</scope>
    <source>
        <strain evidence="2 3">DPMP6</strain>
    </source>
</reference>
<proteinExistence type="predicted"/>
<accession>A0ABZ2GEF0</accession>
<protein>
    <submittedName>
        <fullName evidence="2">Alpha/beta hydrolase</fullName>
    </submittedName>
</protein>
<dbReference type="EMBL" id="CP125967">
    <property type="protein sequence ID" value="WWO39260.1"/>
    <property type="molecule type" value="Genomic_DNA"/>
</dbReference>
<dbReference type="InterPro" id="IPR050228">
    <property type="entry name" value="Carboxylesterase_BioH"/>
</dbReference>